<organism evidence="2 3">
    <name type="scientific">Solanum tuberosum</name>
    <name type="common">Potato</name>
    <dbReference type="NCBI Taxonomy" id="4113"/>
    <lineage>
        <taxon>Eukaryota</taxon>
        <taxon>Viridiplantae</taxon>
        <taxon>Streptophyta</taxon>
        <taxon>Embryophyta</taxon>
        <taxon>Tracheophyta</taxon>
        <taxon>Spermatophyta</taxon>
        <taxon>Magnoliopsida</taxon>
        <taxon>eudicotyledons</taxon>
        <taxon>Gunneridae</taxon>
        <taxon>Pentapetalae</taxon>
        <taxon>asterids</taxon>
        <taxon>lamiids</taxon>
        <taxon>Solanales</taxon>
        <taxon>Solanaceae</taxon>
        <taxon>Solanoideae</taxon>
        <taxon>Solaneae</taxon>
        <taxon>Solanum</taxon>
    </lineage>
</organism>
<accession>M1DZQ7</accession>
<dbReference type="EnsemblPlants" id="PGSC0003DMT400097019">
    <property type="protein sequence ID" value="PGSC0003DMT400097019"/>
    <property type="gene ID" value="PGSC0003DMG400046590"/>
</dbReference>
<dbReference type="Proteomes" id="UP000011115">
    <property type="component" value="Unassembled WGS sequence"/>
</dbReference>
<protein>
    <submittedName>
        <fullName evidence="2">Uncharacterized protein</fullName>
    </submittedName>
</protein>
<dbReference type="PaxDb" id="4113-PGSC0003DMT400097019"/>
<keyword evidence="3" id="KW-1185">Reference proteome</keyword>
<sequence length="124" mass="14037">MVSSLLVALRWYLSEGGGMGRYPYIAQGQGPHLQATAPDHGPIRQFVNGLTVRESRVLFATVLLSNSRPSEGLFGHWHSLICNNVNEMKYSMGMEAKHRVDTIYRFYPRLVDQPLRCGIVHRIP</sequence>
<name>M1DZQ7_SOLTU</name>
<dbReference type="HOGENOM" id="CLU_2007977_0_0_1"/>
<evidence type="ECO:0000313" key="2">
    <source>
        <dbReference type="EnsemblPlants" id="PGSC0003DMT400097019"/>
    </source>
</evidence>
<reference evidence="2" key="2">
    <citation type="submission" date="2015-06" db="UniProtKB">
        <authorList>
            <consortium name="EnsemblPlants"/>
        </authorList>
    </citation>
    <scope>IDENTIFICATION</scope>
    <source>
        <strain evidence="2">DM1-3 516 R44</strain>
    </source>
</reference>
<dbReference type="AlphaFoldDB" id="M1DZQ7"/>
<dbReference type="Gramene" id="PGSC0003DMT400097019">
    <property type="protein sequence ID" value="PGSC0003DMT400097019"/>
    <property type="gene ID" value="PGSC0003DMG400046590"/>
</dbReference>
<reference evidence="3" key="1">
    <citation type="journal article" date="2011" name="Nature">
        <title>Genome sequence and analysis of the tuber crop potato.</title>
        <authorList>
            <consortium name="The Potato Genome Sequencing Consortium"/>
        </authorList>
    </citation>
    <scope>NUCLEOTIDE SEQUENCE [LARGE SCALE GENOMIC DNA]</scope>
    <source>
        <strain evidence="3">cv. DM1-3 516 R44</strain>
    </source>
</reference>
<keyword evidence="1" id="KW-0732">Signal</keyword>
<proteinExistence type="predicted"/>
<feature type="chain" id="PRO_5004014707" evidence="1">
    <location>
        <begin position="17"/>
        <end position="124"/>
    </location>
</feature>
<feature type="signal peptide" evidence="1">
    <location>
        <begin position="1"/>
        <end position="16"/>
    </location>
</feature>
<evidence type="ECO:0000313" key="3">
    <source>
        <dbReference type="Proteomes" id="UP000011115"/>
    </source>
</evidence>
<dbReference type="InParanoid" id="M1DZQ7"/>
<evidence type="ECO:0000256" key="1">
    <source>
        <dbReference type="SAM" id="SignalP"/>
    </source>
</evidence>